<organism evidence="5 6">
    <name type="scientific">Thiomicrospira aerophila AL3</name>
    <dbReference type="NCBI Taxonomy" id="717772"/>
    <lineage>
        <taxon>Bacteria</taxon>
        <taxon>Pseudomonadati</taxon>
        <taxon>Pseudomonadota</taxon>
        <taxon>Gammaproteobacteria</taxon>
        <taxon>Thiotrichales</taxon>
        <taxon>Piscirickettsiaceae</taxon>
        <taxon>Thiomicrospira</taxon>
    </lineage>
</organism>
<dbReference type="Gene3D" id="1.10.287.130">
    <property type="match status" value="1"/>
</dbReference>
<evidence type="ECO:0000313" key="6">
    <source>
        <dbReference type="Proteomes" id="UP000005380"/>
    </source>
</evidence>
<dbReference type="eggNOG" id="COG5000">
    <property type="taxonomic scope" value="Bacteria"/>
</dbReference>
<dbReference type="InterPro" id="IPR003661">
    <property type="entry name" value="HisK_dim/P_dom"/>
</dbReference>
<dbReference type="RefSeq" id="WP_006460537.1">
    <property type="nucleotide sequence ID" value="NZ_CP007030.1"/>
</dbReference>
<dbReference type="HOGENOM" id="CLU_000445_114_39_6"/>
<evidence type="ECO:0000256" key="2">
    <source>
        <dbReference type="ARBA" id="ARBA00012438"/>
    </source>
</evidence>
<dbReference type="SUPFAM" id="SSF55785">
    <property type="entry name" value="PYP-like sensor domain (PAS domain)"/>
    <property type="match status" value="1"/>
</dbReference>
<dbReference type="InterPro" id="IPR003594">
    <property type="entry name" value="HATPase_dom"/>
</dbReference>
<dbReference type="Pfam" id="PF02518">
    <property type="entry name" value="HATPase_c"/>
    <property type="match status" value="1"/>
</dbReference>
<dbReference type="AlphaFoldDB" id="W0DXH4"/>
<name>W0DXH4_9GAMM</name>
<proteinExistence type="predicted"/>
<reference evidence="5 6" key="1">
    <citation type="submission" date="2013-12" db="EMBL/GenBank/DDBJ databases">
        <authorList>
            <consortium name="DOE Joint Genome Institute"/>
            <person name="Kappler U."/>
            <person name="Huntemann M."/>
            <person name="Han J."/>
            <person name="Chen A."/>
            <person name="Kyrpides N."/>
            <person name="Mavromatis K."/>
            <person name="Markowitz V."/>
            <person name="Palaniappan K."/>
            <person name="Ivanova N."/>
            <person name="Schaumberg A."/>
            <person name="Pati A."/>
            <person name="Liolios K."/>
            <person name="Nordberg H.P."/>
            <person name="Cantor M.N."/>
            <person name="Hua S.X."/>
            <person name="Woyke T."/>
        </authorList>
    </citation>
    <scope>NUCLEOTIDE SEQUENCE [LARGE SCALE GENOMIC DNA]</scope>
    <source>
        <strain evidence="6">AL2</strain>
    </source>
</reference>
<gene>
    <name evidence="5" type="ORF">THIAE_07255</name>
</gene>
<feature type="domain" description="Histidine kinase" evidence="4">
    <location>
        <begin position="173"/>
        <end position="382"/>
    </location>
</feature>
<dbReference type="CDD" id="cd00075">
    <property type="entry name" value="HATPase"/>
    <property type="match status" value="1"/>
</dbReference>
<dbReference type="PROSITE" id="PS50109">
    <property type="entry name" value="HIS_KIN"/>
    <property type="match status" value="1"/>
</dbReference>
<dbReference type="InterPro" id="IPR035965">
    <property type="entry name" value="PAS-like_dom_sf"/>
</dbReference>
<dbReference type="SUPFAM" id="SSF47384">
    <property type="entry name" value="Homodimeric domain of signal transducing histidine kinase"/>
    <property type="match status" value="1"/>
</dbReference>
<dbReference type="CDD" id="cd00130">
    <property type="entry name" value="PAS"/>
    <property type="match status" value="1"/>
</dbReference>
<dbReference type="InterPro" id="IPR036890">
    <property type="entry name" value="HATPase_C_sf"/>
</dbReference>
<evidence type="ECO:0000256" key="1">
    <source>
        <dbReference type="ARBA" id="ARBA00000085"/>
    </source>
</evidence>
<dbReference type="Gene3D" id="3.30.450.20">
    <property type="entry name" value="PAS domain"/>
    <property type="match status" value="1"/>
</dbReference>
<dbReference type="Pfam" id="PF00512">
    <property type="entry name" value="HisKA"/>
    <property type="match status" value="1"/>
</dbReference>
<keyword evidence="3" id="KW-0597">Phosphoprotein</keyword>
<dbReference type="PRINTS" id="PR00344">
    <property type="entry name" value="BCTRLSENSOR"/>
</dbReference>
<evidence type="ECO:0000313" key="5">
    <source>
        <dbReference type="EMBL" id="AHF01581.1"/>
    </source>
</evidence>
<dbReference type="InterPro" id="IPR000014">
    <property type="entry name" value="PAS"/>
</dbReference>
<dbReference type="EC" id="2.7.13.3" evidence="2"/>
<evidence type="ECO:0000256" key="3">
    <source>
        <dbReference type="ARBA" id="ARBA00022553"/>
    </source>
</evidence>
<dbReference type="SUPFAM" id="SSF55874">
    <property type="entry name" value="ATPase domain of HSP90 chaperone/DNA topoisomerase II/histidine kinase"/>
    <property type="match status" value="1"/>
</dbReference>
<dbReference type="SMART" id="SM00387">
    <property type="entry name" value="HATPase_c"/>
    <property type="match status" value="1"/>
</dbReference>
<evidence type="ECO:0000259" key="4">
    <source>
        <dbReference type="PROSITE" id="PS50109"/>
    </source>
</evidence>
<dbReference type="Proteomes" id="UP000005380">
    <property type="component" value="Chromosome"/>
</dbReference>
<comment type="catalytic activity">
    <reaction evidence="1">
        <text>ATP + protein L-histidine = ADP + protein N-phospho-L-histidine.</text>
        <dbReference type="EC" id="2.7.13.3"/>
    </reaction>
</comment>
<dbReference type="Pfam" id="PF13188">
    <property type="entry name" value="PAS_8"/>
    <property type="match status" value="1"/>
</dbReference>
<keyword evidence="5" id="KW-0418">Kinase</keyword>
<dbReference type="InterPro" id="IPR036097">
    <property type="entry name" value="HisK_dim/P_sf"/>
</dbReference>
<dbReference type="InParanoid" id="W0DXH4"/>
<dbReference type="InterPro" id="IPR005467">
    <property type="entry name" value="His_kinase_dom"/>
</dbReference>
<dbReference type="CDD" id="cd00082">
    <property type="entry name" value="HisKA"/>
    <property type="match status" value="1"/>
</dbReference>
<dbReference type="STRING" id="717772.THIAE_07255"/>
<keyword evidence="6" id="KW-1185">Reference proteome</keyword>
<sequence>MENSKLALTDRNRLAELEEAFSLFNQTSEQLTIAYSSLQQQVVHLQSQLAQTHTEKRRVADRLERLLALLPAGVMVLNDDDQIIEMNASAHEILGADALGMSWDRLVEQRFTSRNDAQELMSASGQVYQLSQVALDETLGKILLIQDVTAARQLQNHVSRHQRLKSMGEMAASLAHQIRTPLSAALLYISQLGAVLSDENNEKAARFSQKALANLMHLESLITDMLQYAKGGDVGQSPVEMTELVQRLVLQLEPVLIKSSSEVMFQPNPERAWVLGDAEALLTALQNLIVNAVDVIKEQALIRVAIYLKADWVDIVVCDNGPGVPPELHEKIFEPFYTSRAKGTGLGLAVVRAVAEAHGGQVWLQSTLGEGSCFGVRLPRCYPQQSQ</sequence>
<dbReference type="KEGG" id="tao:THIAE_07255"/>
<dbReference type="OrthoDB" id="1931120at2"/>
<dbReference type="PANTHER" id="PTHR43065:SF29">
    <property type="entry name" value="SENSOR PROTEIN KINASE FLES"/>
    <property type="match status" value="1"/>
</dbReference>
<dbReference type="PANTHER" id="PTHR43065">
    <property type="entry name" value="SENSOR HISTIDINE KINASE"/>
    <property type="match status" value="1"/>
</dbReference>
<dbReference type="InterPro" id="IPR004358">
    <property type="entry name" value="Sig_transdc_His_kin-like_C"/>
</dbReference>
<dbReference type="EMBL" id="CP007030">
    <property type="protein sequence ID" value="AHF01581.1"/>
    <property type="molecule type" value="Genomic_DNA"/>
</dbReference>
<protein>
    <recommendedName>
        <fullName evidence="2">histidine kinase</fullName>
        <ecNumber evidence="2">2.7.13.3</ecNumber>
    </recommendedName>
</protein>
<dbReference type="Gene3D" id="3.30.565.10">
    <property type="entry name" value="Histidine kinase-like ATPase, C-terminal domain"/>
    <property type="match status" value="1"/>
</dbReference>
<dbReference type="GO" id="GO:0000155">
    <property type="term" value="F:phosphorelay sensor kinase activity"/>
    <property type="evidence" value="ECO:0007669"/>
    <property type="project" value="InterPro"/>
</dbReference>
<dbReference type="SMART" id="SM00388">
    <property type="entry name" value="HisKA"/>
    <property type="match status" value="1"/>
</dbReference>
<dbReference type="FunCoup" id="W0DXH4">
    <property type="interactions" value="216"/>
</dbReference>
<accession>W0DXH4</accession>
<dbReference type="SMART" id="SM00091">
    <property type="entry name" value="PAS"/>
    <property type="match status" value="1"/>
</dbReference>
<keyword evidence="5" id="KW-0808">Transferase</keyword>